<protein>
    <recommendedName>
        <fullName evidence="3">Glabrous enhancer-binding protein-like DBD domain-containing protein</fullName>
    </recommendedName>
</protein>
<evidence type="ECO:0000256" key="2">
    <source>
        <dbReference type="SAM" id="MobiDB-lite"/>
    </source>
</evidence>
<gene>
    <name evidence="4" type="ORF">M6B38_219965</name>
</gene>
<feature type="domain" description="Glabrous enhancer-binding protein-like DBD" evidence="3">
    <location>
        <begin position="85"/>
        <end position="178"/>
    </location>
</feature>
<comment type="caution">
    <text evidence="4">The sequence shown here is derived from an EMBL/GenBank/DDBJ whole genome shotgun (WGS) entry which is preliminary data.</text>
</comment>
<feature type="compositionally biased region" description="Polar residues" evidence="2">
    <location>
        <begin position="21"/>
        <end position="31"/>
    </location>
</feature>
<organism evidence="4 5">
    <name type="scientific">Iris pallida</name>
    <name type="common">Sweet iris</name>
    <dbReference type="NCBI Taxonomy" id="29817"/>
    <lineage>
        <taxon>Eukaryota</taxon>
        <taxon>Viridiplantae</taxon>
        <taxon>Streptophyta</taxon>
        <taxon>Embryophyta</taxon>
        <taxon>Tracheophyta</taxon>
        <taxon>Spermatophyta</taxon>
        <taxon>Magnoliopsida</taxon>
        <taxon>Liliopsida</taxon>
        <taxon>Asparagales</taxon>
        <taxon>Iridaceae</taxon>
        <taxon>Iridoideae</taxon>
        <taxon>Irideae</taxon>
        <taxon>Iris</taxon>
    </lineage>
</organism>
<dbReference type="Proteomes" id="UP001140949">
    <property type="component" value="Unassembled WGS sequence"/>
</dbReference>
<proteinExistence type="inferred from homology"/>
<name>A0AAX6DY17_IRIPA</name>
<dbReference type="InterPro" id="IPR007592">
    <property type="entry name" value="GEBP"/>
</dbReference>
<evidence type="ECO:0000259" key="3">
    <source>
        <dbReference type="Pfam" id="PF04504"/>
    </source>
</evidence>
<feature type="compositionally biased region" description="Acidic residues" evidence="2">
    <location>
        <begin position="34"/>
        <end position="59"/>
    </location>
</feature>
<dbReference type="AlphaFoldDB" id="A0AAX6DY17"/>
<dbReference type="InterPro" id="IPR053932">
    <property type="entry name" value="GeBP-like_DBD"/>
</dbReference>
<accession>A0AAX6DY17</accession>
<dbReference type="PANTHER" id="PTHR31662">
    <property type="entry name" value="BNAANNG10740D PROTEIN-RELATED"/>
    <property type="match status" value="1"/>
</dbReference>
<evidence type="ECO:0000256" key="1">
    <source>
        <dbReference type="ARBA" id="ARBA00010820"/>
    </source>
</evidence>
<feature type="compositionally biased region" description="Low complexity" evidence="2">
    <location>
        <begin position="209"/>
        <end position="223"/>
    </location>
</feature>
<dbReference type="PANTHER" id="PTHR31662:SF8">
    <property type="entry name" value="EXPRESSED PROTEIN"/>
    <property type="match status" value="1"/>
</dbReference>
<dbReference type="GO" id="GO:0005634">
    <property type="term" value="C:nucleus"/>
    <property type="evidence" value="ECO:0007669"/>
    <property type="project" value="TreeGrafter"/>
</dbReference>
<comment type="similarity">
    <text evidence="1">Belongs to the GeBP family.</text>
</comment>
<feature type="region of interest" description="Disordered" evidence="2">
    <location>
        <begin position="184"/>
        <end position="254"/>
    </location>
</feature>
<feature type="compositionally biased region" description="Pro residues" evidence="2">
    <location>
        <begin position="73"/>
        <end position="83"/>
    </location>
</feature>
<dbReference type="GO" id="GO:0006355">
    <property type="term" value="P:regulation of DNA-templated transcription"/>
    <property type="evidence" value="ECO:0007669"/>
    <property type="project" value="InterPro"/>
</dbReference>
<evidence type="ECO:0000313" key="5">
    <source>
        <dbReference type="Proteomes" id="UP001140949"/>
    </source>
</evidence>
<feature type="region of interest" description="Disordered" evidence="2">
    <location>
        <begin position="1"/>
        <end position="84"/>
    </location>
</feature>
<reference evidence="4" key="1">
    <citation type="journal article" date="2023" name="GigaByte">
        <title>Genome assembly of the bearded iris, Iris pallida Lam.</title>
        <authorList>
            <person name="Bruccoleri R.E."/>
            <person name="Oakeley E.J."/>
            <person name="Faust A.M.E."/>
            <person name="Altorfer M."/>
            <person name="Dessus-Babus S."/>
            <person name="Burckhardt D."/>
            <person name="Oertli M."/>
            <person name="Naumann U."/>
            <person name="Petersen F."/>
            <person name="Wong J."/>
        </authorList>
    </citation>
    <scope>NUCLEOTIDE SEQUENCE</scope>
    <source>
        <strain evidence="4">GSM-AAB239-AS_SAM_17_03QT</strain>
    </source>
</reference>
<feature type="compositionally biased region" description="Polar residues" evidence="2">
    <location>
        <begin position="1"/>
        <end position="10"/>
    </location>
</feature>
<reference evidence="4" key="2">
    <citation type="submission" date="2023-04" db="EMBL/GenBank/DDBJ databases">
        <authorList>
            <person name="Bruccoleri R.E."/>
            <person name="Oakeley E.J."/>
            <person name="Faust A.-M."/>
            <person name="Dessus-Babus S."/>
            <person name="Altorfer M."/>
            <person name="Burckhardt D."/>
            <person name="Oertli M."/>
            <person name="Naumann U."/>
            <person name="Petersen F."/>
            <person name="Wong J."/>
        </authorList>
    </citation>
    <scope>NUCLEOTIDE SEQUENCE</scope>
    <source>
        <strain evidence="4">GSM-AAB239-AS_SAM_17_03QT</strain>
        <tissue evidence="4">Leaf</tissue>
    </source>
</reference>
<keyword evidence="5" id="KW-1185">Reference proteome</keyword>
<dbReference type="Pfam" id="PF04504">
    <property type="entry name" value="GeBP-like_DBD"/>
    <property type="match status" value="1"/>
</dbReference>
<evidence type="ECO:0000313" key="4">
    <source>
        <dbReference type="EMBL" id="KAJ6796728.1"/>
    </source>
</evidence>
<dbReference type="EMBL" id="JANAVB010041219">
    <property type="protein sequence ID" value="KAJ6796728.1"/>
    <property type="molecule type" value="Genomic_DNA"/>
</dbReference>
<sequence length="318" mass="35825">MATPTHTNATARKLPIKRKTTQPQSNPNPNIFPSEEDYNNEFDYDDDEEEEEEEEELEEEFHNNNNNIEPNRKAPPPPPPPPFKFHRIWSEPDEIRFLQGLLGCRSQGLAFPRDLNVFYERFSDSMPQPYTRSQLSEKLRRLRKKYRTVSARVARGLDPSRLAPHDRDLLHLCTCLWHPDHASTSPFAAPPADAAGSSPNGTRRRRANPRSSPAAAAAAAPPAKNLEPNRRNDPEEVAAAVAAPPAPVAADDGSKGVRYVAAKTVLDAFDRSLEEMQTEMARLDDGDDGMARRWREQRVAELDAFARRLRLALEQSFG</sequence>
<feature type="compositionally biased region" description="Low complexity" evidence="2">
    <location>
        <begin position="184"/>
        <end position="199"/>
    </location>
</feature>